<keyword evidence="1" id="KW-0479">Metal-binding</keyword>
<dbReference type="EMBL" id="BATC01000003">
    <property type="protein sequence ID" value="GAD58010.1"/>
    <property type="molecule type" value="Genomic_DNA"/>
</dbReference>
<evidence type="ECO:0000256" key="4">
    <source>
        <dbReference type="SAM" id="MobiDB-lite"/>
    </source>
</evidence>
<dbReference type="SFLD" id="SFLDS00029">
    <property type="entry name" value="Radical_SAM"/>
    <property type="match status" value="1"/>
</dbReference>
<evidence type="ECO:0000256" key="3">
    <source>
        <dbReference type="ARBA" id="ARBA00023014"/>
    </source>
</evidence>
<name>A0A8E0KIS6_9CAUL</name>
<sequence>MSSSTVPKGRGARSNASGRYESNREEGFDDGWTGDDAAAAPLRTTLTPERARKIITRNDSPDVGFDRSINPYRGCEHGCIYCYARPAHAWMGLSPGVDFESKLFFKPESARLLEQELCARRYVCKPIHIGGNTDPYQPVERDERITRGVVEVLSRFNHPFSIITKSALIARDTDLMGPMAKKGLVSAAVSITTLDRKLARAMEPRAATPARRLEAISRLADADVPVTVGFAPVIPGLNDHEMERCWRRRKRPGRTGAMYVTLRLPLEIKDLFREWLAEARPDRAKRVMSLVRQTRGGRDYDPDWGQRMKGTGPVAELIATRFRAAVKRYHLDGPRRMLDVSHFRVPPEARSQLDLFDLAS</sequence>
<proteinExistence type="predicted"/>
<dbReference type="PANTHER" id="PTHR43432:SF3">
    <property type="entry name" value="SLR0285 PROTEIN"/>
    <property type="match status" value="1"/>
</dbReference>
<keyword evidence="7" id="KW-1185">Reference proteome</keyword>
<dbReference type="PROSITE" id="PS51918">
    <property type="entry name" value="RADICAL_SAM"/>
    <property type="match status" value="1"/>
</dbReference>
<evidence type="ECO:0000313" key="6">
    <source>
        <dbReference type="EMBL" id="GAD58010.1"/>
    </source>
</evidence>
<dbReference type="NCBIfam" id="NF033668">
    <property type="entry name" value="rSAM_PA0069"/>
    <property type="match status" value="1"/>
</dbReference>
<dbReference type="PANTHER" id="PTHR43432">
    <property type="entry name" value="SLR0285 PROTEIN"/>
    <property type="match status" value="1"/>
</dbReference>
<keyword evidence="2" id="KW-0408">Iron</keyword>
<gene>
    <name evidence="6" type="ORF">MBEBAB_0260</name>
</gene>
<dbReference type="SMART" id="SM00729">
    <property type="entry name" value="Elp3"/>
    <property type="match status" value="1"/>
</dbReference>
<dbReference type="Proteomes" id="UP000016569">
    <property type="component" value="Unassembled WGS sequence"/>
</dbReference>
<dbReference type="Gene3D" id="3.80.30.30">
    <property type="match status" value="1"/>
</dbReference>
<accession>A0A8E0KIS6</accession>
<dbReference type="GO" id="GO:0051536">
    <property type="term" value="F:iron-sulfur cluster binding"/>
    <property type="evidence" value="ECO:0007669"/>
    <property type="project" value="UniProtKB-KW"/>
</dbReference>
<feature type="region of interest" description="Disordered" evidence="4">
    <location>
        <begin position="1"/>
        <end position="45"/>
    </location>
</feature>
<organism evidence="6 7">
    <name type="scientific">Brevundimonas abyssalis TAR-001</name>
    <dbReference type="NCBI Taxonomy" id="1391729"/>
    <lineage>
        <taxon>Bacteria</taxon>
        <taxon>Pseudomonadati</taxon>
        <taxon>Pseudomonadota</taxon>
        <taxon>Alphaproteobacteria</taxon>
        <taxon>Caulobacterales</taxon>
        <taxon>Caulobacteraceae</taxon>
        <taxon>Brevundimonas</taxon>
    </lineage>
</organism>
<dbReference type="InterPro" id="IPR040086">
    <property type="entry name" value="MJ0683-like"/>
</dbReference>
<evidence type="ECO:0000256" key="2">
    <source>
        <dbReference type="ARBA" id="ARBA00023004"/>
    </source>
</evidence>
<evidence type="ECO:0000256" key="1">
    <source>
        <dbReference type="ARBA" id="ARBA00022723"/>
    </source>
</evidence>
<dbReference type="InterPro" id="IPR058240">
    <property type="entry name" value="rSAM_sf"/>
</dbReference>
<evidence type="ECO:0000259" key="5">
    <source>
        <dbReference type="PROSITE" id="PS51918"/>
    </source>
</evidence>
<dbReference type="CDD" id="cd01335">
    <property type="entry name" value="Radical_SAM"/>
    <property type="match status" value="1"/>
</dbReference>
<evidence type="ECO:0000313" key="7">
    <source>
        <dbReference type="Proteomes" id="UP000016569"/>
    </source>
</evidence>
<dbReference type="AlphaFoldDB" id="A0A8E0KIS6"/>
<dbReference type="SFLD" id="SFLDG01084">
    <property type="entry name" value="Uncharacterised_Radical_SAM_Su"/>
    <property type="match status" value="1"/>
</dbReference>
<dbReference type="SUPFAM" id="SSF102114">
    <property type="entry name" value="Radical SAM enzymes"/>
    <property type="match status" value="1"/>
</dbReference>
<keyword evidence="3" id="KW-0411">Iron-sulfur</keyword>
<dbReference type="InterPro" id="IPR006638">
    <property type="entry name" value="Elp3/MiaA/NifB-like_rSAM"/>
</dbReference>
<feature type="domain" description="Radical SAM core" evidence="5">
    <location>
        <begin position="58"/>
        <end position="298"/>
    </location>
</feature>
<dbReference type="GO" id="GO:0046872">
    <property type="term" value="F:metal ion binding"/>
    <property type="evidence" value="ECO:0007669"/>
    <property type="project" value="UniProtKB-KW"/>
</dbReference>
<protein>
    <submittedName>
        <fullName evidence="6">Radical SAM domain protein</fullName>
    </submittedName>
</protein>
<reference evidence="7" key="1">
    <citation type="journal article" date="2013" name="Genome Announc.">
        <title>Draft Genome Sequence of the Dimorphic Prosthecate Bacterium Brevundimonas abyssalis TAR-001T.</title>
        <authorList>
            <person name="Tsubouchi T."/>
            <person name="Nishi S."/>
            <person name="Usui K."/>
            <person name="Shimane Y."/>
            <person name="Takaki Y."/>
            <person name="Maruyama T."/>
            <person name="Hatada Y."/>
        </authorList>
    </citation>
    <scope>NUCLEOTIDE SEQUENCE [LARGE SCALE GENOMIC DNA]</scope>
    <source>
        <strain evidence="7">TAR-001</strain>
    </source>
</reference>
<dbReference type="InterPro" id="IPR007197">
    <property type="entry name" value="rSAM"/>
</dbReference>
<comment type="caution">
    <text evidence="6">The sequence shown here is derived from an EMBL/GenBank/DDBJ whole genome shotgun (WGS) entry which is preliminary data.</text>
</comment>
<dbReference type="GO" id="GO:0003824">
    <property type="term" value="F:catalytic activity"/>
    <property type="evidence" value="ECO:0007669"/>
    <property type="project" value="InterPro"/>
</dbReference>
<dbReference type="Pfam" id="PF04055">
    <property type="entry name" value="Radical_SAM"/>
    <property type="match status" value="1"/>
</dbReference>